<keyword evidence="2" id="KW-1185">Reference proteome</keyword>
<organism evidence="1 2">
    <name type="scientific">Candidatus Nitrospira neomarina</name>
    <dbReference type="NCBI Taxonomy" id="3020899"/>
    <lineage>
        <taxon>Bacteria</taxon>
        <taxon>Pseudomonadati</taxon>
        <taxon>Nitrospirota</taxon>
        <taxon>Nitrospiria</taxon>
        <taxon>Nitrospirales</taxon>
        <taxon>Nitrospiraceae</taxon>
        <taxon>Nitrospira</taxon>
    </lineage>
</organism>
<evidence type="ECO:0000313" key="2">
    <source>
        <dbReference type="Proteomes" id="UP001302494"/>
    </source>
</evidence>
<dbReference type="KEGG" id="nneo:PQG83_19680"/>
<dbReference type="InterPro" id="IPR008930">
    <property type="entry name" value="Terpenoid_cyclase/PrenylTrfase"/>
</dbReference>
<dbReference type="SUPFAM" id="SSF48239">
    <property type="entry name" value="Terpenoid cyclases/Protein prenyltransferases"/>
    <property type="match status" value="1"/>
</dbReference>
<name>A0AA96GJ64_9BACT</name>
<evidence type="ECO:0000313" key="1">
    <source>
        <dbReference type="EMBL" id="WNM61937.1"/>
    </source>
</evidence>
<dbReference type="Proteomes" id="UP001302494">
    <property type="component" value="Chromosome"/>
</dbReference>
<accession>A0AA96GJ64</accession>
<gene>
    <name evidence="1" type="ORF">PQG83_19680</name>
</gene>
<protein>
    <recommendedName>
        <fullName evidence="3">Squalene cyclase C-terminal domain-containing protein</fullName>
    </recommendedName>
</protein>
<sequence length="236" mass="25809">MSISVSHPEASWPTPLAIFAWESIPQYQEAKSLAVDYLIGFTGRHFPTPDPSIIGHDTAILGWPWIADTHSWVVPTALALLALQEVGLSTHPRAIAGQQMLINRQLSNGGWNFGSTTVFRRELHPLPECSAIALQALAGTTPIREVKRSLDYLLHELPHLRTPISLGWALLGLGAWGLKPANTEELAKASLQLQERYGPYPLPSLALLLCAVKASHGLHSLFRSLPQETPASTTRN</sequence>
<reference evidence="1 2" key="1">
    <citation type="submission" date="2023-01" db="EMBL/GenBank/DDBJ databases">
        <title>Cultivation and genomic characterization of new, ubiquitous marine nitrite-oxidizing bacteria from the Nitrospirales.</title>
        <authorList>
            <person name="Mueller A.J."/>
            <person name="Daebeler A."/>
            <person name="Herbold C.W."/>
            <person name="Kirkegaard R.H."/>
            <person name="Daims H."/>
        </authorList>
    </citation>
    <scope>NUCLEOTIDE SEQUENCE [LARGE SCALE GENOMIC DNA]</scope>
    <source>
        <strain evidence="1 2">DK</strain>
    </source>
</reference>
<evidence type="ECO:0008006" key="3">
    <source>
        <dbReference type="Google" id="ProtNLM"/>
    </source>
</evidence>
<proteinExistence type="predicted"/>
<dbReference type="AlphaFoldDB" id="A0AA96GJ64"/>
<dbReference type="RefSeq" id="WP_312744687.1">
    <property type="nucleotide sequence ID" value="NZ_CP116968.1"/>
</dbReference>
<dbReference type="EMBL" id="CP116968">
    <property type="protein sequence ID" value="WNM61937.1"/>
    <property type="molecule type" value="Genomic_DNA"/>
</dbReference>
<dbReference type="Gene3D" id="1.50.10.20">
    <property type="match status" value="1"/>
</dbReference>